<gene>
    <name evidence="2" type="ORF">NEOCIP111885_00329</name>
</gene>
<dbReference type="Pfam" id="PF11772">
    <property type="entry name" value="EpuA"/>
    <property type="match status" value="1"/>
</dbReference>
<sequence length="91" mass="10486">MTLDQKQVRTREELKKVRAQEKQIETMRDRRKKIRVRLIPVWVKVAIVIFLTIASMLVGTVVGYGVIGNGKPSEALQKGTWTHIMDIINKK</sequence>
<proteinExistence type="predicted"/>
<reference evidence="2" key="1">
    <citation type="submission" date="2021-10" db="EMBL/GenBank/DDBJ databases">
        <authorList>
            <person name="Criscuolo A."/>
        </authorList>
    </citation>
    <scope>NUCLEOTIDE SEQUENCE</scope>
    <source>
        <strain evidence="2">CIP111885</strain>
    </source>
</reference>
<evidence type="ECO:0000313" key="3">
    <source>
        <dbReference type="Proteomes" id="UP000789845"/>
    </source>
</evidence>
<organism evidence="2 3">
    <name type="scientific">Pseudoneobacillus rhizosphaerae</name>
    <dbReference type="NCBI Taxonomy" id="2880968"/>
    <lineage>
        <taxon>Bacteria</taxon>
        <taxon>Bacillati</taxon>
        <taxon>Bacillota</taxon>
        <taxon>Bacilli</taxon>
        <taxon>Bacillales</taxon>
        <taxon>Bacillaceae</taxon>
        <taxon>Pseudoneobacillus</taxon>
    </lineage>
</organism>
<name>A0A9C7G6I7_9BACI</name>
<evidence type="ECO:0008006" key="4">
    <source>
        <dbReference type="Google" id="ProtNLM"/>
    </source>
</evidence>
<protein>
    <recommendedName>
        <fullName evidence="4">DNA-directed RNA polymerase subunit beta</fullName>
    </recommendedName>
</protein>
<evidence type="ECO:0000256" key="1">
    <source>
        <dbReference type="SAM" id="Phobius"/>
    </source>
</evidence>
<keyword evidence="3" id="KW-1185">Reference proteome</keyword>
<dbReference type="AlphaFoldDB" id="A0A9C7G6I7"/>
<comment type="caution">
    <text evidence="2">The sequence shown here is derived from an EMBL/GenBank/DDBJ whole genome shotgun (WGS) entry which is preliminary data.</text>
</comment>
<dbReference type="EMBL" id="CAKJTG010000002">
    <property type="protein sequence ID" value="CAG9606641.1"/>
    <property type="molecule type" value="Genomic_DNA"/>
</dbReference>
<evidence type="ECO:0000313" key="2">
    <source>
        <dbReference type="EMBL" id="CAG9606641.1"/>
    </source>
</evidence>
<dbReference type="InterPro" id="IPR024596">
    <property type="entry name" value="RNApol_su_b/EpuA"/>
</dbReference>
<feature type="transmembrane region" description="Helical" evidence="1">
    <location>
        <begin position="41"/>
        <end position="67"/>
    </location>
</feature>
<keyword evidence="1" id="KW-1133">Transmembrane helix</keyword>
<keyword evidence="1" id="KW-0472">Membrane</keyword>
<dbReference type="Proteomes" id="UP000789845">
    <property type="component" value="Unassembled WGS sequence"/>
</dbReference>
<accession>A0A9C7G6I7</accession>
<keyword evidence="1" id="KW-0812">Transmembrane</keyword>